<dbReference type="AlphaFoldDB" id="A0A9P0HSN7"/>
<evidence type="ECO:0000256" key="3">
    <source>
        <dbReference type="ARBA" id="ARBA00022729"/>
    </source>
</evidence>
<dbReference type="InterPro" id="IPR029058">
    <property type="entry name" value="AB_hydrolase_fold"/>
</dbReference>
<feature type="transmembrane region" description="Helical" evidence="7">
    <location>
        <begin position="596"/>
        <end position="618"/>
    </location>
</feature>
<evidence type="ECO:0000256" key="6">
    <source>
        <dbReference type="RuleBase" id="RU361235"/>
    </source>
</evidence>
<keyword evidence="7" id="KW-0472">Membrane</keyword>
<evidence type="ECO:0000256" key="2">
    <source>
        <dbReference type="ARBA" id="ARBA00022487"/>
    </source>
</evidence>
<accession>A0A9P0HSN7</accession>
<dbReference type="OrthoDB" id="19501at2759"/>
<dbReference type="EC" id="3.1.1.-" evidence="6"/>
<feature type="domain" description="Carboxylesterase type B" evidence="8">
    <location>
        <begin position="15"/>
        <end position="532"/>
    </location>
</feature>
<dbReference type="Proteomes" id="UP001152798">
    <property type="component" value="Chromosome 7"/>
</dbReference>
<dbReference type="Pfam" id="PF00135">
    <property type="entry name" value="COesterase"/>
    <property type="match status" value="1"/>
</dbReference>
<keyword evidence="5" id="KW-0325">Glycoprotein</keyword>
<evidence type="ECO:0000256" key="5">
    <source>
        <dbReference type="ARBA" id="ARBA00023180"/>
    </source>
</evidence>
<reference evidence="9" key="1">
    <citation type="submission" date="2022-01" db="EMBL/GenBank/DDBJ databases">
        <authorList>
            <person name="King R."/>
        </authorList>
    </citation>
    <scope>NUCLEOTIDE SEQUENCE</scope>
</reference>
<dbReference type="InterPro" id="IPR002018">
    <property type="entry name" value="CarbesteraseB"/>
</dbReference>
<evidence type="ECO:0000256" key="7">
    <source>
        <dbReference type="SAM" id="Phobius"/>
    </source>
</evidence>
<protein>
    <recommendedName>
        <fullName evidence="6">Carboxylic ester hydrolase</fullName>
        <ecNumber evidence="6">3.1.1.-</ecNumber>
    </recommendedName>
</protein>
<dbReference type="InterPro" id="IPR019826">
    <property type="entry name" value="Carboxylesterase_B_AS"/>
</dbReference>
<evidence type="ECO:0000313" key="10">
    <source>
        <dbReference type="Proteomes" id="UP001152798"/>
    </source>
</evidence>
<organism evidence="9 10">
    <name type="scientific">Nezara viridula</name>
    <name type="common">Southern green stink bug</name>
    <name type="synonym">Cimex viridulus</name>
    <dbReference type="NCBI Taxonomy" id="85310"/>
    <lineage>
        <taxon>Eukaryota</taxon>
        <taxon>Metazoa</taxon>
        <taxon>Ecdysozoa</taxon>
        <taxon>Arthropoda</taxon>
        <taxon>Hexapoda</taxon>
        <taxon>Insecta</taxon>
        <taxon>Pterygota</taxon>
        <taxon>Neoptera</taxon>
        <taxon>Paraneoptera</taxon>
        <taxon>Hemiptera</taxon>
        <taxon>Heteroptera</taxon>
        <taxon>Panheteroptera</taxon>
        <taxon>Pentatomomorpha</taxon>
        <taxon>Pentatomoidea</taxon>
        <taxon>Pentatomidae</taxon>
        <taxon>Pentatominae</taxon>
        <taxon>Nezara</taxon>
    </lineage>
</organism>
<name>A0A9P0HSN7_NEZVI</name>
<dbReference type="GO" id="GO:0052689">
    <property type="term" value="F:carboxylic ester hydrolase activity"/>
    <property type="evidence" value="ECO:0007669"/>
    <property type="project" value="UniProtKB-KW"/>
</dbReference>
<keyword evidence="7" id="KW-1133">Transmembrane helix</keyword>
<keyword evidence="7" id="KW-0812">Transmembrane</keyword>
<evidence type="ECO:0000256" key="4">
    <source>
        <dbReference type="ARBA" id="ARBA00022801"/>
    </source>
</evidence>
<dbReference type="PROSITE" id="PS00941">
    <property type="entry name" value="CARBOXYLESTERASE_B_2"/>
    <property type="match status" value="1"/>
</dbReference>
<dbReference type="PROSITE" id="PS00122">
    <property type="entry name" value="CARBOXYLESTERASE_B_1"/>
    <property type="match status" value="1"/>
</dbReference>
<dbReference type="EMBL" id="OV725083">
    <property type="protein sequence ID" value="CAH1407449.1"/>
    <property type="molecule type" value="Genomic_DNA"/>
</dbReference>
<comment type="similarity">
    <text evidence="1 6">Belongs to the type-B carboxylesterase/lipase family.</text>
</comment>
<dbReference type="InterPro" id="IPR051093">
    <property type="entry name" value="Neuroligin/BSAL"/>
</dbReference>
<dbReference type="InterPro" id="IPR019819">
    <property type="entry name" value="Carboxylesterase_B_CS"/>
</dbReference>
<dbReference type="SUPFAM" id="SSF53474">
    <property type="entry name" value="alpha/beta-Hydrolases"/>
    <property type="match status" value="1"/>
</dbReference>
<evidence type="ECO:0000256" key="1">
    <source>
        <dbReference type="ARBA" id="ARBA00005964"/>
    </source>
</evidence>
<keyword evidence="2" id="KW-0719">Serine esterase</keyword>
<dbReference type="PANTHER" id="PTHR43903">
    <property type="entry name" value="NEUROLIGIN"/>
    <property type="match status" value="1"/>
</dbReference>
<keyword evidence="10" id="KW-1185">Reference proteome</keyword>
<proteinExistence type="inferred from homology"/>
<sequence length="630" mass="70348">MLLLLAFLVSVEALQEPVVNLRNGTVTGIKIYTDGRVPVLAFLGIPFAIAPVGERRFSIPESHPGWTGNLETKSFGPACVQPIKELHPRFGTSPPQDEDCLFLNVWTPEFQTTKGYRKAPVLVILEGEGFVSGYPGRIPAQDVAAEGIVVVSVSYRLNVFGFLCLENSEARGNLGLLDQYLGLLWVRQNIEFFGGDPQSVTLLGHSAGSVSVLLHLISPRTSGLFQRAILMSGSAVSPWSMSSHPSNSSFQIARSLGCIGKSRSVLACLKTKSSAELLKAFETQYMNGNWSDLPLPVVDNFLYAQDQYLPLDPLTALKSGNMTKIPILTGITSHEGAVTMSQWNDLEQQGFSQLKHLFLSSIIPSVAKKYNFHNNSNFEEILTVLKGFYLDQIKNGEVNNLINTILNFYSDSQYKAPHMKQISYLAAKTNKNPGIVYAYLFEQEVNHLYRHLNISGSGHGEDLLFLFGPSIINNIHRVRFTPAEERLGAIMKRFWIDFIRKGRISANPVAFGVSWTEYSPLEDNFIIFRADNNLPATQSVIRSPMPTLAKDAIAKQIIWLWNELLPNLRDLRKDELSHCLDATEMQLTSDIPYRSAMYTLISFVVILLVLLIVCVVLLKKQATERERDMF</sequence>
<evidence type="ECO:0000259" key="8">
    <source>
        <dbReference type="Pfam" id="PF00135"/>
    </source>
</evidence>
<keyword evidence="4 6" id="KW-0378">Hydrolase</keyword>
<evidence type="ECO:0000313" key="9">
    <source>
        <dbReference type="EMBL" id="CAH1407449.1"/>
    </source>
</evidence>
<dbReference type="Gene3D" id="3.40.50.1820">
    <property type="entry name" value="alpha/beta hydrolase"/>
    <property type="match status" value="1"/>
</dbReference>
<keyword evidence="3" id="KW-0732">Signal</keyword>
<gene>
    <name evidence="9" type="ORF">NEZAVI_LOCUS15164</name>
</gene>